<dbReference type="InterPro" id="IPR000850">
    <property type="entry name" value="Adenylat/UMP-CMP_kin"/>
</dbReference>
<dbReference type="GO" id="GO:0005524">
    <property type="term" value="F:ATP binding"/>
    <property type="evidence" value="ECO:0007669"/>
    <property type="project" value="InterPro"/>
</dbReference>
<dbReference type="CDD" id="cd01428">
    <property type="entry name" value="ADK"/>
    <property type="match status" value="1"/>
</dbReference>
<sequence length="177" mass="19120">MRPLSRAARIIMVGAPGAGKGTQAARLLKAFPSLKALSSGDLLRDNVARSTEIGQRAATYMSSGSLVPDTLMSRLILASLPPAEQSYILDGFPRTRPQAESLTEAGVDVNFVVNLDVPHSVILDRIANRWVHPGSGRVYNLTYSPPKVEGIDDITGEKLVRRVDDDPVGFLNPILVF</sequence>
<dbReference type="Gene3D" id="3.40.50.300">
    <property type="entry name" value="P-loop containing nucleotide triphosphate hydrolases"/>
    <property type="match status" value="1"/>
</dbReference>
<name>A0A7C8VDD2_ORBOL</name>
<evidence type="ECO:0000256" key="2">
    <source>
        <dbReference type="ARBA" id="ARBA00022741"/>
    </source>
</evidence>
<dbReference type="InterPro" id="IPR006259">
    <property type="entry name" value="Adenyl_kin_sub"/>
</dbReference>
<dbReference type="InterPro" id="IPR033690">
    <property type="entry name" value="Adenylat_kinase_CS"/>
</dbReference>
<comment type="similarity">
    <text evidence="4">Belongs to the adenylate kinase family.</text>
</comment>
<organism evidence="5 6">
    <name type="scientific">Orbilia oligospora</name>
    <name type="common">Nematode-trapping fungus</name>
    <name type="synonym">Arthrobotrys oligospora</name>
    <dbReference type="NCBI Taxonomy" id="2813651"/>
    <lineage>
        <taxon>Eukaryota</taxon>
        <taxon>Fungi</taxon>
        <taxon>Dikarya</taxon>
        <taxon>Ascomycota</taxon>
        <taxon>Pezizomycotina</taxon>
        <taxon>Orbiliomycetes</taxon>
        <taxon>Orbiliales</taxon>
        <taxon>Orbiliaceae</taxon>
        <taxon>Orbilia</taxon>
    </lineage>
</organism>
<dbReference type="EMBL" id="JAABOJ010000004">
    <property type="protein sequence ID" value="KAF3287643.1"/>
    <property type="molecule type" value="Genomic_DNA"/>
</dbReference>
<keyword evidence="1 4" id="KW-0808">Transferase</keyword>
<dbReference type="Pfam" id="PF00406">
    <property type="entry name" value="ADK"/>
    <property type="match status" value="1"/>
</dbReference>
<dbReference type="Proteomes" id="UP000474640">
    <property type="component" value="Unassembled WGS sequence"/>
</dbReference>
<evidence type="ECO:0000256" key="4">
    <source>
        <dbReference type="RuleBase" id="RU003330"/>
    </source>
</evidence>
<proteinExistence type="inferred from homology"/>
<accession>A0A7C8VDD2</accession>
<dbReference type="InterPro" id="IPR027417">
    <property type="entry name" value="P-loop_NTPase"/>
</dbReference>
<evidence type="ECO:0000256" key="3">
    <source>
        <dbReference type="ARBA" id="ARBA00022777"/>
    </source>
</evidence>
<dbReference type="HAMAP" id="MF_00235">
    <property type="entry name" value="Adenylate_kinase_Adk"/>
    <property type="match status" value="1"/>
</dbReference>
<reference evidence="5 6" key="1">
    <citation type="submission" date="2020-01" db="EMBL/GenBank/DDBJ databases">
        <authorList>
            <person name="Palmer J.M."/>
        </authorList>
    </citation>
    <scope>NUCLEOTIDE SEQUENCE [LARGE SCALE GENOMIC DNA]</scope>
    <source>
        <strain evidence="5 6">TWF970</strain>
    </source>
</reference>
<evidence type="ECO:0000313" key="5">
    <source>
        <dbReference type="EMBL" id="KAF3287643.1"/>
    </source>
</evidence>
<comment type="caution">
    <text evidence="5">The sequence shown here is derived from an EMBL/GenBank/DDBJ whole genome shotgun (WGS) entry which is preliminary data.</text>
</comment>
<dbReference type="AlphaFoldDB" id="A0A7C8VDD2"/>
<evidence type="ECO:0000256" key="1">
    <source>
        <dbReference type="ARBA" id="ARBA00022679"/>
    </source>
</evidence>
<keyword evidence="3 4" id="KW-0418">Kinase</keyword>
<dbReference type="PANTHER" id="PTHR23359">
    <property type="entry name" value="NUCLEOTIDE KINASE"/>
    <property type="match status" value="1"/>
</dbReference>
<gene>
    <name evidence="5" type="ORF">TWF970_007354</name>
</gene>
<dbReference type="NCBIfam" id="TIGR01351">
    <property type="entry name" value="adk"/>
    <property type="match status" value="1"/>
</dbReference>
<keyword evidence="2" id="KW-0547">Nucleotide-binding</keyword>
<dbReference type="SUPFAM" id="SSF52540">
    <property type="entry name" value="P-loop containing nucleoside triphosphate hydrolases"/>
    <property type="match status" value="1"/>
</dbReference>
<dbReference type="OrthoDB" id="439792at2759"/>
<evidence type="ECO:0000313" key="6">
    <source>
        <dbReference type="Proteomes" id="UP000474640"/>
    </source>
</evidence>
<dbReference type="PROSITE" id="PS00113">
    <property type="entry name" value="ADENYLATE_KINASE"/>
    <property type="match status" value="1"/>
</dbReference>
<dbReference type="PRINTS" id="PR00094">
    <property type="entry name" value="ADENYLTKNASE"/>
</dbReference>
<dbReference type="GO" id="GO:0004017">
    <property type="term" value="F:AMP kinase activity"/>
    <property type="evidence" value="ECO:0007669"/>
    <property type="project" value="InterPro"/>
</dbReference>
<protein>
    <submittedName>
        <fullName evidence="5">Uncharacterized protein</fullName>
    </submittedName>
</protein>